<sequence length="300" mass="34084">MYIGNAKYCYANSTAMLLASIGESVPARKLEVLTGVGLGAQMEQGLLFLDTVLPDVGITKALKLLGFDCVERSSEDPEQAPWDELKAVLEEGPAVLGPLDMGYLTHYPDHEYLHGADHYVLAYDIDEQNIYFHDPAGYPFTPLNLKDFEKAWRAEQIFYRRNHFRFWHAPKRVEHLTESDVYERAFTMFRNNYLSLEKSGETVCAEAIRSLANQLKVEEPTAAIAGHLKYFMFQLGAKRAHDYALFFKKNHSTLSKHKWEQAKLLGKCHVFAAAGKWPELSGTLDQLADEEQSFRDALLT</sequence>
<dbReference type="EMBL" id="JBHSFW010000009">
    <property type="protein sequence ID" value="MFC4619497.1"/>
    <property type="molecule type" value="Genomic_DNA"/>
</dbReference>
<feature type="domain" description="Butirosin biosynthesis protein H N-terminal" evidence="1">
    <location>
        <begin position="54"/>
        <end position="134"/>
    </location>
</feature>
<name>A0ABV9GQI7_9BACL</name>
<dbReference type="Proteomes" id="UP001596022">
    <property type="component" value="Unassembled WGS sequence"/>
</dbReference>
<evidence type="ECO:0000313" key="2">
    <source>
        <dbReference type="EMBL" id="MFC4619497.1"/>
    </source>
</evidence>
<keyword evidence="3" id="KW-1185">Reference proteome</keyword>
<gene>
    <name evidence="2" type="ORF">ACFO4N_12315</name>
</gene>
<protein>
    <submittedName>
        <fullName evidence="2">BtrH N-terminal domain-containing protein</fullName>
    </submittedName>
</protein>
<evidence type="ECO:0000313" key="3">
    <source>
        <dbReference type="Proteomes" id="UP001596022"/>
    </source>
</evidence>
<proteinExistence type="predicted"/>
<reference evidence="3" key="1">
    <citation type="journal article" date="2019" name="Int. J. Syst. Evol. Microbiol.">
        <title>The Global Catalogue of Microorganisms (GCM) 10K type strain sequencing project: providing services to taxonomists for standard genome sequencing and annotation.</title>
        <authorList>
            <consortium name="The Broad Institute Genomics Platform"/>
            <consortium name="The Broad Institute Genome Sequencing Center for Infectious Disease"/>
            <person name="Wu L."/>
            <person name="Ma J."/>
        </authorList>
    </citation>
    <scope>NUCLEOTIDE SEQUENCE [LARGE SCALE GENOMIC DNA]</scope>
    <source>
        <strain evidence="3">CGMCC 1.16306</strain>
    </source>
</reference>
<dbReference type="Pfam" id="PF14399">
    <property type="entry name" value="BtrH_N"/>
    <property type="match status" value="1"/>
</dbReference>
<organism evidence="2 3">
    <name type="scientific">Camelliibacillus cellulosilyticus</name>
    <dbReference type="NCBI Taxonomy" id="2174486"/>
    <lineage>
        <taxon>Bacteria</taxon>
        <taxon>Bacillati</taxon>
        <taxon>Bacillota</taxon>
        <taxon>Bacilli</taxon>
        <taxon>Bacillales</taxon>
        <taxon>Sporolactobacillaceae</taxon>
        <taxon>Camelliibacillus</taxon>
    </lineage>
</organism>
<dbReference type="Gene3D" id="3.90.70.10">
    <property type="entry name" value="Cysteine proteinases"/>
    <property type="match status" value="1"/>
</dbReference>
<dbReference type="RefSeq" id="WP_376846594.1">
    <property type="nucleotide sequence ID" value="NZ_JBHSFW010000009.1"/>
</dbReference>
<evidence type="ECO:0000259" key="1">
    <source>
        <dbReference type="Pfam" id="PF14399"/>
    </source>
</evidence>
<accession>A0ABV9GQI7</accession>
<comment type="caution">
    <text evidence="2">The sequence shown here is derived from an EMBL/GenBank/DDBJ whole genome shotgun (WGS) entry which is preliminary data.</text>
</comment>
<dbReference type="InterPro" id="IPR026935">
    <property type="entry name" value="BtrH_N"/>
</dbReference>